<evidence type="ECO:0008006" key="6">
    <source>
        <dbReference type="Google" id="ProtNLM"/>
    </source>
</evidence>
<feature type="compositionally biased region" description="Basic and acidic residues" evidence="2">
    <location>
        <begin position="25"/>
        <end position="34"/>
    </location>
</feature>
<dbReference type="RefSeq" id="XP_051358668.1">
    <property type="nucleotide sequence ID" value="XM_051510428.1"/>
</dbReference>
<feature type="region of interest" description="Disordered" evidence="2">
    <location>
        <begin position="1"/>
        <end position="45"/>
    </location>
</feature>
<reference evidence="4" key="2">
    <citation type="submission" date="2022-07" db="EMBL/GenBank/DDBJ databases">
        <authorList>
            <person name="Goncalves M.F.M."/>
            <person name="Hilario S."/>
            <person name="Van De Peer Y."/>
            <person name="Esteves A.C."/>
            <person name="Alves A."/>
        </authorList>
    </citation>
    <scope>NUCLEOTIDE SEQUENCE</scope>
    <source>
        <strain evidence="4">MUM 19.33</strain>
    </source>
</reference>
<reference evidence="4" key="1">
    <citation type="journal article" date="2021" name="J Fungi (Basel)">
        <title>Genomic and Metabolomic Analyses of the Marine Fungus Emericellopsis cladophorae: Insights into Saltwater Adaptability Mechanisms and Its Biosynthetic Potential.</title>
        <authorList>
            <person name="Goncalves M.F.M."/>
            <person name="Hilario S."/>
            <person name="Van de Peer Y."/>
            <person name="Esteves A.C."/>
            <person name="Alves A."/>
        </authorList>
    </citation>
    <scope>NUCLEOTIDE SEQUENCE</scope>
    <source>
        <strain evidence="4">MUM 19.33</strain>
    </source>
</reference>
<dbReference type="CDD" id="cd17324">
    <property type="entry name" value="MFS_NepI_like"/>
    <property type="match status" value="1"/>
</dbReference>
<evidence type="ECO:0000256" key="1">
    <source>
        <dbReference type="ARBA" id="ARBA00004141"/>
    </source>
</evidence>
<evidence type="ECO:0000313" key="4">
    <source>
        <dbReference type="EMBL" id="KAI6777812.1"/>
    </source>
</evidence>
<dbReference type="OrthoDB" id="2105912at2759"/>
<keyword evidence="3" id="KW-0812">Transmembrane</keyword>
<feature type="transmembrane region" description="Helical" evidence="3">
    <location>
        <begin position="208"/>
        <end position="227"/>
    </location>
</feature>
<dbReference type="AlphaFoldDB" id="A0A9Q0B853"/>
<dbReference type="Pfam" id="PF07690">
    <property type="entry name" value="MFS_1"/>
    <property type="match status" value="1"/>
</dbReference>
<evidence type="ECO:0000313" key="5">
    <source>
        <dbReference type="Proteomes" id="UP001055219"/>
    </source>
</evidence>
<dbReference type="Proteomes" id="UP001055219">
    <property type="component" value="Unassembled WGS sequence"/>
</dbReference>
<organism evidence="4 5">
    <name type="scientific">Emericellopsis cladophorae</name>
    <dbReference type="NCBI Taxonomy" id="2686198"/>
    <lineage>
        <taxon>Eukaryota</taxon>
        <taxon>Fungi</taxon>
        <taxon>Dikarya</taxon>
        <taxon>Ascomycota</taxon>
        <taxon>Pezizomycotina</taxon>
        <taxon>Sordariomycetes</taxon>
        <taxon>Hypocreomycetidae</taxon>
        <taxon>Hypocreales</taxon>
        <taxon>Bionectriaceae</taxon>
        <taxon>Emericellopsis</taxon>
    </lineage>
</organism>
<evidence type="ECO:0000256" key="3">
    <source>
        <dbReference type="SAM" id="Phobius"/>
    </source>
</evidence>
<dbReference type="InterPro" id="IPR036259">
    <property type="entry name" value="MFS_trans_sf"/>
</dbReference>
<protein>
    <recommendedName>
        <fullName evidence="6">Major facilitator superfamily (MFS) profile domain-containing protein</fullName>
    </recommendedName>
</protein>
<dbReference type="InterPro" id="IPR011701">
    <property type="entry name" value="MFS"/>
</dbReference>
<proteinExistence type="predicted"/>
<comment type="caution">
    <text evidence="4">The sequence shown here is derived from an EMBL/GenBank/DDBJ whole genome shotgun (WGS) entry which is preliminary data.</text>
</comment>
<keyword evidence="5" id="KW-1185">Reference proteome</keyword>
<name>A0A9Q0B853_9HYPO</name>
<evidence type="ECO:0000256" key="2">
    <source>
        <dbReference type="SAM" id="MobiDB-lite"/>
    </source>
</evidence>
<feature type="transmembrane region" description="Helical" evidence="3">
    <location>
        <begin position="147"/>
        <end position="166"/>
    </location>
</feature>
<dbReference type="GeneID" id="75826921"/>
<gene>
    <name evidence="4" type="ORF">J7T54_000402</name>
</gene>
<dbReference type="PANTHER" id="PTHR42910">
    <property type="entry name" value="TRANSPORTER SCO4007-RELATED"/>
    <property type="match status" value="1"/>
</dbReference>
<feature type="transmembrane region" description="Helical" evidence="3">
    <location>
        <begin position="77"/>
        <end position="99"/>
    </location>
</feature>
<dbReference type="SUPFAM" id="SSF103473">
    <property type="entry name" value="MFS general substrate transporter"/>
    <property type="match status" value="1"/>
</dbReference>
<dbReference type="EMBL" id="JAGIXG020000100">
    <property type="protein sequence ID" value="KAI6777812.1"/>
    <property type="molecule type" value="Genomic_DNA"/>
</dbReference>
<feature type="transmembrane region" description="Helical" evidence="3">
    <location>
        <begin position="119"/>
        <end position="140"/>
    </location>
</feature>
<dbReference type="GO" id="GO:0016020">
    <property type="term" value="C:membrane"/>
    <property type="evidence" value="ECO:0007669"/>
    <property type="project" value="UniProtKB-SubCell"/>
</dbReference>
<dbReference type="PANTHER" id="PTHR42910:SF1">
    <property type="entry name" value="MAJOR FACILITATOR SUPERFAMILY (MFS) PROFILE DOMAIN-CONTAINING PROTEIN"/>
    <property type="match status" value="1"/>
</dbReference>
<keyword evidence="3" id="KW-0472">Membrane</keyword>
<feature type="transmembrane region" description="Helical" evidence="3">
    <location>
        <begin position="289"/>
        <end position="312"/>
    </location>
</feature>
<dbReference type="Gene3D" id="1.20.1250.20">
    <property type="entry name" value="MFS general substrate transporter like domains"/>
    <property type="match status" value="1"/>
</dbReference>
<accession>A0A9Q0B853</accession>
<comment type="subcellular location">
    <subcellularLocation>
        <location evidence="1">Membrane</location>
        <topology evidence="1">Multi-pass membrane protein</topology>
    </subcellularLocation>
</comment>
<feature type="transmembrane region" description="Helical" evidence="3">
    <location>
        <begin position="318"/>
        <end position="340"/>
    </location>
</feature>
<sequence length="437" mass="47593">MGERDTAASREGSAGDVVPGASVDCHGDTSEKKPPSGNRIQIQEEIPTDDGLSKYDTYWRRLLTPPNCRWNMISPPAFTTGLCVLYALSATLAVAKLYYNQPILDKIAVTFDVTYEQSSQVPTLLQAGYAAGLIFILPLGDMVERRAFILALVLLTATLLMIPLVGDFAPLERKGANLSIVTSGLLLGMLVARLLSGVVANYTAWRNIYWLACGAQYVLGLMLYLFMPDYPATNPDSLHYLRALWSIPKMMFTEPVLIQACAMAFTMSSCFTSFWTTVTFLLVSPPYEYSSLVVGLFSLLNIVALVSVPLYGRIIDRFVPLFSILLLQMVMLAGIIFGTFTGTFTVAGPILQAIGIDVGVQIAQVANRSSIFSINPKARNRVNTAYMACAFAGQLTGTAVGNRLYAAGARGLWTLAHARFKQSVLKIVEALNTFMGP</sequence>
<keyword evidence="3" id="KW-1133">Transmembrane helix</keyword>
<feature type="transmembrane region" description="Helical" evidence="3">
    <location>
        <begin position="178"/>
        <end position="196"/>
    </location>
</feature>
<dbReference type="GO" id="GO:0022857">
    <property type="term" value="F:transmembrane transporter activity"/>
    <property type="evidence" value="ECO:0007669"/>
    <property type="project" value="InterPro"/>
</dbReference>